<keyword evidence="1" id="KW-0472">Membrane</keyword>
<protein>
    <submittedName>
        <fullName evidence="2">Uncharacterized protein</fullName>
    </submittedName>
</protein>
<dbReference type="OrthoDB" id="5328512at2759"/>
<evidence type="ECO:0000313" key="2">
    <source>
        <dbReference type="EMBL" id="KAF3287549.1"/>
    </source>
</evidence>
<name>A0A7C8VLQ7_ORBOL</name>
<organism evidence="2 3">
    <name type="scientific">Orbilia oligospora</name>
    <name type="common">Nematode-trapping fungus</name>
    <name type="synonym">Arthrobotrys oligospora</name>
    <dbReference type="NCBI Taxonomy" id="2813651"/>
    <lineage>
        <taxon>Eukaryota</taxon>
        <taxon>Fungi</taxon>
        <taxon>Dikarya</taxon>
        <taxon>Ascomycota</taxon>
        <taxon>Pezizomycotina</taxon>
        <taxon>Orbiliomycetes</taxon>
        <taxon>Orbiliales</taxon>
        <taxon>Orbiliaceae</taxon>
        <taxon>Orbilia</taxon>
    </lineage>
</organism>
<feature type="transmembrane region" description="Helical" evidence="1">
    <location>
        <begin position="45"/>
        <end position="64"/>
    </location>
</feature>
<feature type="transmembrane region" description="Helical" evidence="1">
    <location>
        <begin position="85"/>
        <end position="104"/>
    </location>
</feature>
<evidence type="ECO:0000313" key="3">
    <source>
        <dbReference type="Proteomes" id="UP000474640"/>
    </source>
</evidence>
<proteinExistence type="predicted"/>
<sequence length="320" mass="34330">MPGASCKNVNALTEWLLRTREETMSIKGERLTIWNKIFGRNIGEFLANVVRVILAGICLDLSAMDATKSTDPLQKAMDTMMVISSGLQILAIATGLLLSVGFFAEESVAIAATVASCLGAAAAVFAVVGLVIMIVMFALHRNPPIPWISLSTPTRLQQGSRCLTSQKSTISIKSLPIKTQYPWAANSNGTYGIQTCATVTQLPGTCWSVKTDSTGITRVFTSVLTATELLEYVYLAVLDDGSVGFAPPAAKYTIDSNGKEVPVDPAAYEAQLKQQQWQVVCQAEGSVTTRTFNGQSESYALSASFGIQNYLSTLNISLYS</sequence>
<comment type="caution">
    <text evidence="2">The sequence shown here is derived from an EMBL/GenBank/DDBJ whole genome shotgun (WGS) entry which is preliminary data.</text>
</comment>
<gene>
    <name evidence="2" type="ORF">TWF970_007268</name>
</gene>
<keyword evidence="1" id="KW-1133">Transmembrane helix</keyword>
<keyword evidence="1" id="KW-0812">Transmembrane</keyword>
<reference evidence="2 3" key="1">
    <citation type="submission" date="2020-01" db="EMBL/GenBank/DDBJ databases">
        <authorList>
            <person name="Palmer J.M."/>
        </authorList>
    </citation>
    <scope>NUCLEOTIDE SEQUENCE [LARGE SCALE GENOMIC DNA]</scope>
    <source>
        <strain evidence="2 3">TWF970</strain>
    </source>
</reference>
<dbReference type="EMBL" id="JAABOJ010000004">
    <property type="protein sequence ID" value="KAF3287549.1"/>
    <property type="molecule type" value="Genomic_DNA"/>
</dbReference>
<accession>A0A7C8VLQ7</accession>
<evidence type="ECO:0000256" key="1">
    <source>
        <dbReference type="SAM" id="Phobius"/>
    </source>
</evidence>
<feature type="transmembrane region" description="Helical" evidence="1">
    <location>
        <begin position="110"/>
        <end position="139"/>
    </location>
</feature>
<dbReference type="AlphaFoldDB" id="A0A7C8VLQ7"/>
<dbReference type="Proteomes" id="UP000474640">
    <property type="component" value="Unassembled WGS sequence"/>
</dbReference>